<feature type="domain" description="ABC transporter" evidence="9">
    <location>
        <begin position="8"/>
        <end position="252"/>
    </location>
</feature>
<evidence type="ECO:0000256" key="5">
    <source>
        <dbReference type="ARBA" id="ARBA00022741"/>
    </source>
</evidence>
<dbReference type="Gene3D" id="3.40.50.300">
    <property type="entry name" value="P-loop containing nucleotide triphosphate hydrolases"/>
    <property type="match status" value="1"/>
</dbReference>
<name>A0ABY5PIN8_9ACTN</name>
<keyword evidence="7" id="KW-0472">Membrane</keyword>
<dbReference type="InterPro" id="IPR003439">
    <property type="entry name" value="ABC_transporter-like_ATP-bd"/>
</dbReference>
<evidence type="ECO:0000256" key="1">
    <source>
        <dbReference type="ARBA" id="ARBA00004202"/>
    </source>
</evidence>
<accession>A0ABY5PIN8</accession>
<dbReference type="Pfam" id="PF00005">
    <property type="entry name" value="ABC_tran"/>
    <property type="match status" value="1"/>
</dbReference>
<feature type="compositionally biased region" description="Basic residues" evidence="8">
    <location>
        <begin position="291"/>
        <end position="331"/>
    </location>
</feature>
<feature type="compositionally biased region" description="Low complexity" evidence="8">
    <location>
        <begin position="264"/>
        <end position="290"/>
    </location>
</feature>
<gene>
    <name evidence="10" type="ORF">LRS13_02910</name>
</gene>
<keyword evidence="6 10" id="KW-0067">ATP-binding</keyword>
<evidence type="ECO:0000256" key="6">
    <source>
        <dbReference type="ARBA" id="ARBA00022840"/>
    </source>
</evidence>
<dbReference type="PROSITE" id="PS50893">
    <property type="entry name" value="ABC_TRANSPORTER_2"/>
    <property type="match status" value="1"/>
</dbReference>
<keyword evidence="11" id="KW-1185">Reference proteome</keyword>
<dbReference type="PANTHER" id="PTHR43297">
    <property type="entry name" value="OLIGOPEPTIDE TRANSPORT ATP-BINDING PROTEIN APPD"/>
    <property type="match status" value="1"/>
</dbReference>
<dbReference type="PANTHER" id="PTHR43297:SF2">
    <property type="entry name" value="DIPEPTIDE TRANSPORT ATP-BINDING PROTEIN DPPD"/>
    <property type="match status" value="1"/>
</dbReference>
<sequence length="354" mass="37692">MTSPAPVLDVQDLHVTFASPGGDVHAVRGASLQIAPGEVVGLVGESGSGKSVLGLTALGLLPRTPEPRLEGVALLDGLDMVTADEEDMRARRGSYISAVFQDPMGSLNPSMRIGAQVAEAAGGATDEEVAEMLAATGIPEPEHKARAYPHELSGGLRQRVMIAMALSRHPRLIVADEPTTALDVTVQAKVLDLLAAASRERGVALLLVTHDLGVAARICDRIAVAYAGRIVEEGTAAQLLQQPHHPYTVGLLASRPRLDGSIARRGPAHAARPPTGSASAARRLRVCAALPRRRRRVRRPARHPRQRRAPQRVPPPRRAHPLARRRPARRPPRPDPAEGPEPGDGARHGPRRSA</sequence>
<organism evidence="10 11">
    <name type="scientific">Svornostia abyssi</name>
    <dbReference type="NCBI Taxonomy" id="2898438"/>
    <lineage>
        <taxon>Bacteria</taxon>
        <taxon>Bacillati</taxon>
        <taxon>Actinomycetota</taxon>
        <taxon>Thermoleophilia</taxon>
        <taxon>Solirubrobacterales</taxon>
        <taxon>Baekduiaceae</taxon>
        <taxon>Svornostia</taxon>
    </lineage>
</organism>
<dbReference type="InterPro" id="IPR003593">
    <property type="entry name" value="AAA+_ATPase"/>
</dbReference>
<evidence type="ECO:0000256" key="3">
    <source>
        <dbReference type="ARBA" id="ARBA00022448"/>
    </source>
</evidence>
<dbReference type="CDD" id="cd03257">
    <property type="entry name" value="ABC_NikE_OppD_transporters"/>
    <property type="match status" value="1"/>
</dbReference>
<evidence type="ECO:0000313" key="11">
    <source>
        <dbReference type="Proteomes" id="UP001058860"/>
    </source>
</evidence>
<feature type="region of interest" description="Disordered" evidence="8">
    <location>
        <begin position="264"/>
        <end position="354"/>
    </location>
</feature>
<evidence type="ECO:0000256" key="2">
    <source>
        <dbReference type="ARBA" id="ARBA00005417"/>
    </source>
</evidence>
<dbReference type="GO" id="GO:0005524">
    <property type="term" value="F:ATP binding"/>
    <property type="evidence" value="ECO:0007669"/>
    <property type="project" value="UniProtKB-KW"/>
</dbReference>
<dbReference type="SMART" id="SM00382">
    <property type="entry name" value="AAA"/>
    <property type="match status" value="1"/>
</dbReference>
<evidence type="ECO:0000259" key="9">
    <source>
        <dbReference type="PROSITE" id="PS50893"/>
    </source>
</evidence>
<evidence type="ECO:0000256" key="4">
    <source>
        <dbReference type="ARBA" id="ARBA00022475"/>
    </source>
</evidence>
<keyword evidence="5" id="KW-0547">Nucleotide-binding</keyword>
<dbReference type="InterPro" id="IPR050388">
    <property type="entry name" value="ABC_Ni/Peptide_Import"/>
</dbReference>
<comment type="subcellular location">
    <subcellularLocation>
        <location evidence="1">Cell membrane</location>
        <topology evidence="1">Peripheral membrane protein</topology>
    </subcellularLocation>
</comment>
<dbReference type="Pfam" id="PF08352">
    <property type="entry name" value="oligo_HPY"/>
    <property type="match status" value="1"/>
</dbReference>
<comment type="similarity">
    <text evidence="2">Belongs to the ABC transporter superfamily.</text>
</comment>
<dbReference type="InterPro" id="IPR013563">
    <property type="entry name" value="Oligopep_ABC_C"/>
</dbReference>
<protein>
    <submittedName>
        <fullName evidence="10">ABC transporter ATP-binding protein</fullName>
    </submittedName>
</protein>
<evidence type="ECO:0000256" key="8">
    <source>
        <dbReference type="SAM" id="MobiDB-lite"/>
    </source>
</evidence>
<evidence type="ECO:0000256" key="7">
    <source>
        <dbReference type="ARBA" id="ARBA00023136"/>
    </source>
</evidence>
<dbReference type="EMBL" id="CP088295">
    <property type="protein sequence ID" value="UUY04502.1"/>
    <property type="molecule type" value="Genomic_DNA"/>
</dbReference>
<keyword evidence="3" id="KW-0813">Transport</keyword>
<reference evidence="11" key="1">
    <citation type="submission" date="2021-11" db="EMBL/GenBank/DDBJ databases">
        <title>Cultivation dependent microbiological survey of springs from the worlds oldest radium mine currently devoted to the extraction of radon-saturated water.</title>
        <authorList>
            <person name="Kapinusova G."/>
            <person name="Smrhova T."/>
            <person name="Strejcek M."/>
            <person name="Suman J."/>
            <person name="Jani K."/>
            <person name="Pajer P."/>
            <person name="Uhlik O."/>
        </authorList>
    </citation>
    <scope>NUCLEOTIDE SEQUENCE [LARGE SCALE GENOMIC DNA]</scope>
    <source>
        <strain evidence="11">J379</strain>
    </source>
</reference>
<keyword evidence="4" id="KW-1003">Cell membrane</keyword>
<dbReference type="InterPro" id="IPR027417">
    <property type="entry name" value="P-loop_NTPase"/>
</dbReference>
<proteinExistence type="inferred from homology"/>
<dbReference type="Proteomes" id="UP001058860">
    <property type="component" value="Chromosome"/>
</dbReference>
<evidence type="ECO:0000313" key="10">
    <source>
        <dbReference type="EMBL" id="UUY04502.1"/>
    </source>
</evidence>
<dbReference type="SUPFAM" id="SSF52540">
    <property type="entry name" value="P-loop containing nucleoside triphosphate hydrolases"/>
    <property type="match status" value="1"/>
</dbReference>